<dbReference type="EMBL" id="JXTC01000003">
    <property type="protein sequence ID" value="POO02923.1"/>
    <property type="molecule type" value="Genomic_DNA"/>
</dbReference>
<evidence type="ECO:0000313" key="1">
    <source>
        <dbReference type="EMBL" id="POO02923.1"/>
    </source>
</evidence>
<dbReference type="Proteomes" id="UP000237000">
    <property type="component" value="Unassembled WGS sequence"/>
</dbReference>
<feature type="non-terminal residue" evidence="1">
    <location>
        <position position="1"/>
    </location>
</feature>
<organism evidence="1 2">
    <name type="scientific">Trema orientale</name>
    <name type="common">Charcoal tree</name>
    <name type="synonym">Celtis orientalis</name>
    <dbReference type="NCBI Taxonomy" id="63057"/>
    <lineage>
        <taxon>Eukaryota</taxon>
        <taxon>Viridiplantae</taxon>
        <taxon>Streptophyta</taxon>
        <taxon>Embryophyta</taxon>
        <taxon>Tracheophyta</taxon>
        <taxon>Spermatophyta</taxon>
        <taxon>Magnoliopsida</taxon>
        <taxon>eudicotyledons</taxon>
        <taxon>Gunneridae</taxon>
        <taxon>Pentapetalae</taxon>
        <taxon>rosids</taxon>
        <taxon>fabids</taxon>
        <taxon>Rosales</taxon>
        <taxon>Cannabaceae</taxon>
        <taxon>Trema</taxon>
    </lineage>
</organism>
<proteinExistence type="predicted"/>
<dbReference type="InParanoid" id="A0A2P5FYP8"/>
<protein>
    <submittedName>
        <fullName evidence="1">Uncharacterized protein</fullName>
    </submittedName>
</protein>
<dbReference type="AlphaFoldDB" id="A0A2P5FYP8"/>
<comment type="caution">
    <text evidence="1">The sequence shown here is derived from an EMBL/GenBank/DDBJ whole genome shotgun (WGS) entry which is preliminary data.</text>
</comment>
<dbReference type="PANTHER" id="PTHR33116">
    <property type="entry name" value="REVERSE TRANSCRIPTASE ZINC-BINDING DOMAIN-CONTAINING PROTEIN-RELATED-RELATED"/>
    <property type="match status" value="1"/>
</dbReference>
<gene>
    <name evidence="1" type="ORF">TorRG33x02_009840</name>
</gene>
<reference evidence="2" key="1">
    <citation type="submission" date="2016-06" db="EMBL/GenBank/DDBJ databases">
        <title>Parallel loss of symbiosis genes in relatives of nitrogen-fixing non-legume Parasponia.</title>
        <authorList>
            <person name="Van Velzen R."/>
            <person name="Holmer R."/>
            <person name="Bu F."/>
            <person name="Rutten L."/>
            <person name="Van Zeijl A."/>
            <person name="Liu W."/>
            <person name="Santuari L."/>
            <person name="Cao Q."/>
            <person name="Sharma T."/>
            <person name="Shen D."/>
            <person name="Roswanjaya Y."/>
            <person name="Wardhani T."/>
            <person name="Kalhor M.S."/>
            <person name="Jansen J."/>
            <person name="Van den Hoogen J."/>
            <person name="Gungor B."/>
            <person name="Hartog M."/>
            <person name="Hontelez J."/>
            <person name="Verver J."/>
            <person name="Yang W.-C."/>
            <person name="Schijlen E."/>
            <person name="Repin R."/>
            <person name="Schilthuizen M."/>
            <person name="Schranz E."/>
            <person name="Heidstra R."/>
            <person name="Miyata K."/>
            <person name="Fedorova E."/>
            <person name="Kohlen W."/>
            <person name="Bisseling T."/>
            <person name="Smit S."/>
            <person name="Geurts R."/>
        </authorList>
    </citation>
    <scope>NUCLEOTIDE SEQUENCE [LARGE SCALE GENOMIC DNA]</scope>
    <source>
        <strain evidence="2">cv. RG33-2</strain>
    </source>
</reference>
<sequence>SLGDYKAKSVNYFQELVELRKSVIQSIPAYGMSTFKLPKPLCDELDKAVRRFWWTGSTDKRLFIALTSLGLHLPTEVKEDD</sequence>
<dbReference type="PANTHER" id="PTHR33116:SF86">
    <property type="entry name" value="REVERSE TRANSCRIPTASE DOMAIN-CONTAINING PROTEIN"/>
    <property type="match status" value="1"/>
</dbReference>
<dbReference type="OrthoDB" id="1001947at2759"/>
<evidence type="ECO:0000313" key="2">
    <source>
        <dbReference type="Proteomes" id="UP000237000"/>
    </source>
</evidence>
<keyword evidence="2" id="KW-1185">Reference proteome</keyword>
<accession>A0A2P5FYP8</accession>
<name>A0A2P5FYP8_TREOI</name>